<dbReference type="Proteomes" id="UP000070383">
    <property type="component" value="Unassembled WGS sequence"/>
</dbReference>
<dbReference type="RefSeq" id="WP_060929890.1">
    <property type="nucleotide sequence ID" value="NZ_KQ955298.1"/>
</dbReference>
<proteinExistence type="predicted"/>
<dbReference type="Pfam" id="PF04977">
    <property type="entry name" value="DivIC"/>
    <property type="match status" value="1"/>
</dbReference>
<dbReference type="EMBL" id="LRPM01000086">
    <property type="protein sequence ID" value="KWZ76416.1"/>
    <property type="molecule type" value="Genomic_DNA"/>
</dbReference>
<dbReference type="AlphaFoldDB" id="A0A133KA22"/>
<keyword evidence="2" id="KW-1133">Transmembrane helix</keyword>
<dbReference type="PATRIC" id="fig|33036.3.peg.1798"/>
<evidence type="ECO:0000313" key="4">
    <source>
        <dbReference type="Proteomes" id="UP000070383"/>
    </source>
</evidence>
<evidence type="ECO:0000313" key="3">
    <source>
        <dbReference type="EMBL" id="KWZ76416.1"/>
    </source>
</evidence>
<name>A0A133KA22_9FIRM</name>
<dbReference type="STRING" id="33036.HMPREF3200_01820"/>
<accession>A0A133KA22</accession>
<organism evidence="3 4">
    <name type="scientific">Anaerococcus tetradius</name>
    <dbReference type="NCBI Taxonomy" id="33036"/>
    <lineage>
        <taxon>Bacteria</taxon>
        <taxon>Bacillati</taxon>
        <taxon>Bacillota</taxon>
        <taxon>Tissierellia</taxon>
        <taxon>Tissierellales</taxon>
        <taxon>Peptoniphilaceae</taxon>
        <taxon>Anaerococcus</taxon>
    </lineage>
</organism>
<feature type="coiled-coil region" evidence="1">
    <location>
        <begin position="37"/>
        <end position="71"/>
    </location>
</feature>
<keyword evidence="1" id="KW-0175">Coiled coil</keyword>
<keyword evidence="2" id="KW-0812">Transmembrane</keyword>
<protein>
    <submittedName>
        <fullName evidence="3">Septum formation initiator</fullName>
    </submittedName>
</protein>
<evidence type="ECO:0000256" key="1">
    <source>
        <dbReference type="SAM" id="Coils"/>
    </source>
</evidence>
<reference evidence="4" key="1">
    <citation type="submission" date="2016-01" db="EMBL/GenBank/DDBJ databases">
        <authorList>
            <person name="Mitreva M."/>
            <person name="Pepin K.H."/>
            <person name="Mihindukulasuriya K.A."/>
            <person name="Fulton R."/>
            <person name="Fronick C."/>
            <person name="O'Laughlin M."/>
            <person name="Miner T."/>
            <person name="Herter B."/>
            <person name="Rosa B.A."/>
            <person name="Cordes M."/>
            <person name="Tomlinson C."/>
            <person name="Wollam A."/>
            <person name="Palsikar V.B."/>
            <person name="Mardis E.R."/>
            <person name="Wilson R.K."/>
        </authorList>
    </citation>
    <scope>NUCLEOTIDE SEQUENCE [LARGE SCALE GENOMIC DNA]</scope>
    <source>
        <strain evidence="4">MJR8151</strain>
    </source>
</reference>
<comment type="caution">
    <text evidence="3">The sequence shown here is derived from an EMBL/GenBank/DDBJ whole genome shotgun (WGS) entry which is preliminary data.</text>
</comment>
<feature type="transmembrane region" description="Helical" evidence="2">
    <location>
        <begin position="18"/>
        <end position="36"/>
    </location>
</feature>
<keyword evidence="2" id="KW-0472">Membrane</keyword>
<dbReference type="InterPro" id="IPR007060">
    <property type="entry name" value="FtsL/DivIC"/>
</dbReference>
<keyword evidence="4" id="KW-1185">Reference proteome</keyword>
<evidence type="ECO:0000256" key="2">
    <source>
        <dbReference type="SAM" id="Phobius"/>
    </source>
</evidence>
<dbReference type="OrthoDB" id="1692486at2"/>
<sequence>MTKKNSYFKKRRKQNQKFLITIVSIMVLAAGSFNLYNRALDREFAKVNKDIKSLTKKKEELQISINGLKEDYENRNTDEFKEKIARDRLDMVKKSEVVYQDDNNK</sequence>
<gene>
    <name evidence="3" type="ORF">HMPREF3200_01820</name>
</gene>